<dbReference type="RefSeq" id="WP_144990608.1">
    <property type="nucleotide sequence ID" value="NZ_VNJK01000001.1"/>
</dbReference>
<gene>
    <name evidence="1" type="ORF">FPZ44_12400</name>
</gene>
<evidence type="ECO:0000313" key="1">
    <source>
        <dbReference type="EMBL" id="TVX93785.1"/>
    </source>
</evidence>
<dbReference type="OrthoDB" id="7189707at2"/>
<name>A0A559J1M2_9BACL</name>
<dbReference type="Proteomes" id="UP000318102">
    <property type="component" value="Unassembled WGS sequence"/>
</dbReference>
<accession>A0A559J1M2</accession>
<proteinExistence type="predicted"/>
<dbReference type="AlphaFoldDB" id="A0A559J1M2"/>
<reference evidence="1 2" key="1">
    <citation type="submission" date="2019-07" db="EMBL/GenBank/DDBJ databases">
        <authorList>
            <person name="Kim J."/>
        </authorList>
    </citation>
    <scope>NUCLEOTIDE SEQUENCE [LARGE SCALE GENOMIC DNA]</scope>
    <source>
        <strain evidence="1 2">N4</strain>
    </source>
</reference>
<keyword evidence="2" id="KW-1185">Reference proteome</keyword>
<sequence length="147" mass="17305">MSRFKDPRLHIDDFVNNLLVACPSCNKCATVITEFQEVSTATDSCLRRLFICNHCGKIDEAMNEYQLWLKANCKGNILWAYNLKHLEYIENYVQAKLRESSRHEKLGWCNQGLFSRLPVWIKEKRNRNIILMTIKKLKKTINVGKRE</sequence>
<evidence type="ECO:0000313" key="2">
    <source>
        <dbReference type="Proteomes" id="UP000318102"/>
    </source>
</evidence>
<dbReference type="EMBL" id="VNJK01000001">
    <property type="protein sequence ID" value="TVX93785.1"/>
    <property type="molecule type" value="Genomic_DNA"/>
</dbReference>
<comment type="caution">
    <text evidence="1">The sequence shown here is derived from an EMBL/GenBank/DDBJ whole genome shotgun (WGS) entry which is preliminary data.</text>
</comment>
<protein>
    <submittedName>
        <fullName evidence="1">Uncharacterized protein</fullName>
    </submittedName>
</protein>
<organism evidence="1 2">
    <name type="scientific">Paenibacillus agilis</name>
    <dbReference type="NCBI Taxonomy" id="3020863"/>
    <lineage>
        <taxon>Bacteria</taxon>
        <taxon>Bacillati</taxon>
        <taxon>Bacillota</taxon>
        <taxon>Bacilli</taxon>
        <taxon>Bacillales</taxon>
        <taxon>Paenibacillaceae</taxon>
        <taxon>Paenibacillus</taxon>
    </lineage>
</organism>